<evidence type="ECO:0000256" key="6">
    <source>
        <dbReference type="ARBA" id="ARBA00022989"/>
    </source>
</evidence>
<evidence type="ECO:0000256" key="9">
    <source>
        <dbReference type="ARBA" id="ARBA00023173"/>
    </source>
</evidence>
<protein>
    <recommendedName>
        <fullName evidence="13">Protein tweety homolog</fullName>
    </recommendedName>
</protein>
<evidence type="ECO:0000256" key="1">
    <source>
        <dbReference type="ARBA" id="ARBA00004651"/>
    </source>
</evidence>
<dbReference type="GO" id="GO:0005229">
    <property type="term" value="F:intracellularly calcium-gated chloride channel activity"/>
    <property type="evidence" value="ECO:0007669"/>
    <property type="project" value="TreeGrafter"/>
</dbReference>
<gene>
    <name evidence="14" type="ORF">AKAME5_002408000</name>
</gene>
<keyword evidence="15" id="KW-1185">Reference proteome</keyword>
<evidence type="ECO:0000256" key="4">
    <source>
        <dbReference type="ARBA" id="ARBA00022475"/>
    </source>
</evidence>
<keyword evidence="10" id="KW-0325">Glycoprotein</keyword>
<keyword evidence="6" id="KW-1133">Transmembrane helix</keyword>
<reference evidence="14" key="1">
    <citation type="submission" date="2022-08" db="EMBL/GenBank/DDBJ databases">
        <title>Genome sequencing of akame (Lates japonicus).</title>
        <authorList>
            <person name="Hashiguchi Y."/>
            <person name="Takahashi H."/>
        </authorList>
    </citation>
    <scope>NUCLEOTIDE SEQUENCE</scope>
    <source>
        <strain evidence="14">Kochi</strain>
    </source>
</reference>
<evidence type="ECO:0000256" key="5">
    <source>
        <dbReference type="ARBA" id="ARBA00022692"/>
    </source>
</evidence>
<comment type="similarity">
    <text evidence="2 13">Belongs to the tweety family.</text>
</comment>
<evidence type="ECO:0000256" key="7">
    <source>
        <dbReference type="ARBA" id="ARBA00023065"/>
    </source>
</evidence>
<dbReference type="Pfam" id="PF04906">
    <property type="entry name" value="Tweety"/>
    <property type="match status" value="1"/>
</dbReference>
<dbReference type="GO" id="GO:0072320">
    <property type="term" value="F:volume-sensitive chloride channel activity"/>
    <property type="evidence" value="ECO:0007669"/>
    <property type="project" value="TreeGrafter"/>
</dbReference>
<dbReference type="Proteomes" id="UP001279410">
    <property type="component" value="Unassembled WGS sequence"/>
</dbReference>
<dbReference type="EMBL" id="BRZM01001210">
    <property type="protein sequence ID" value="GLD72755.1"/>
    <property type="molecule type" value="Genomic_DNA"/>
</dbReference>
<evidence type="ECO:0000256" key="10">
    <source>
        <dbReference type="ARBA" id="ARBA00023180"/>
    </source>
</evidence>
<keyword evidence="3 13" id="KW-0813">Transport</keyword>
<keyword evidence="5" id="KW-0812">Transmembrane</keyword>
<evidence type="ECO:0000256" key="13">
    <source>
        <dbReference type="RuleBase" id="RU361114"/>
    </source>
</evidence>
<keyword evidence="12 13" id="KW-0407">Ion channel</keyword>
<evidence type="ECO:0000256" key="2">
    <source>
        <dbReference type="ARBA" id="ARBA00009849"/>
    </source>
</evidence>
<keyword evidence="11 13" id="KW-0868">Chloride</keyword>
<proteinExistence type="inferred from homology"/>
<evidence type="ECO:0000256" key="3">
    <source>
        <dbReference type="ARBA" id="ARBA00022448"/>
    </source>
</evidence>
<dbReference type="AlphaFoldDB" id="A0AAD3NJC7"/>
<keyword evidence="4" id="KW-1003">Cell membrane</keyword>
<keyword evidence="8" id="KW-0472">Membrane</keyword>
<sequence length="73" mass="7913">MSLIFLGCVAAAGLGLNLLCLAIYLSCLCCCRKDEEEESKKPNSCCVTWSAVAAGLITWHYTIIVGEAILMWV</sequence>
<evidence type="ECO:0000313" key="15">
    <source>
        <dbReference type="Proteomes" id="UP001279410"/>
    </source>
</evidence>
<dbReference type="PANTHER" id="PTHR12424">
    <property type="entry name" value="TWEETY-RELATED"/>
    <property type="match status" value="1"/>
</dbReference>
<evidence type="ECO:0000313" key="14">
    <source>
        <dbReference type="EMBL" id="GLD72755.1"/>
    </source>
</evidence>
<evidence type="ECO:0000256" key="11">
    <source>
        <dbReference type="ARBA" id="ARBA00023214"/>
    </source>
</evidence>
<comment type="function">
    <text evidence="13">Probable chloride channel.</text>
</comment>
<organism evidence="14 15">
    <name type="scientific">Lates japonicus</name>
    <name type="common">Japanese lates</name>
    <dbReference type="NCBI Taxonomy" id="270547"/>
    <lineage>
        <taxon>Eukaryota</taxon>
        <taxon>Metazoa</taxon>
        <taxon>Chordata</taxon>
        <taxon>Craniata</taxon>
        <taxon>Vertebrata</taxon>
        <taxon>Euteleostomi</taxon>
        <taxon>Actinopterygii</taxon>
        <taxon>Neopterygii</taxon>
        <taxon>Teleostei</taxon>
        <taxon>Neoteleostei</taxon>
        <taxon>Acanthomorphata</taxon>
        <taxon>Carangaria</taxon>
        <taxon>Carangaria incertae sedis</taxon>
        <taxon>Centropomidae</taxon>
        <taxon>Lates</taxon>
    </lineage>
</organism>
<dbReference type="GO" id="GO:0034707">
    <property type="term" value="C:chloride channel complex"/>
    <property type="evidence" value="ECO:0007669"/>
    <property type="project" value="UniProtKB-UniRule"/>
</dbReference>
<dbReference type="GO" id="GO:0005886">
    <property type="term" value="C:plasma membrane"/>
    <property type="evidence" value="ECO:0007669"/>
    <property type="project" value="UniProtKB-SubCell"/>
</dbReference>
<keyword evidence="7 13" id="KW-0406">Ion transport</keyword>
<accession>A0AAD3NJC7</accession>
<evidence type="ECO:0000256" key="12">
    <source>
        <dbReference type="ARBA" id="ARBA00023303"/>
    </source>
</evidence>
<dbReference type="InterPro" id="IPR006990">
    <property type="entry name" value="Tweety"/>
</dbReference>
<keyword evidence="9 13" id="KW-0869">Chloride channel</keyword>
<evidence type="ECO:0000256" key="8">
    <source>
        <dbReference type="ARBA" id="ARBA00023136"/>
    </source>
</evidence>
<name>A0AAD3NJC7_LATJO</name>
<comment type="caution">
    <text evidence="14">The sequence shown here is derived from an EMBL/GenBank/DDBJ whole genome shotgun (WGS) entry which is preliminary data.</text>
</comment>
<comment type="subcellular location">
    <subcellularLocation>
        <location evidence="1">Cell membrane</location>
        <topology evidence="1">Multi-pass membrane protein</topology>
    </subcellularLocation>
</comment>
<dbReference type="PANTHER" id="PTHR12424:SF6">
    <property type="entry name" value="PROTEIN TWEETY HOMOLOG 2"/>
    <property type="match status" value="1"/>
</dbReference>